<accession>A0A0D0DSP1</accession>
<evidence type="ECO:0000256" key="1">
    <source>
        <dbReference type="ARBA" id="ARBA00004496"/>
    </source>
</evidence>
<dbReference type="AlphaFoldDB" id="A0A0D0DSP1"/>
<dbReference type="STRING" id="930991.A0A0D0DSP1"/>
<evidence type="ECO:0000259" key="8">
    <source>
        <dbReference type="PROSITE" id="PS50089"/>
    </source>
</evidence>
<dbReference type="InterPro" id="IPR039739">
    <property type="entry name" value="MAG2/RNF10"/>
</dbReference>
<dbReference type="PROSITE" id="PS00518">
    <property type="entry name" value="ZF_RING_1"/>
    <property type="match status" value="1"/>
</dbReference>
<protein>
    <recommendedName>
        <fullName evidence="8">RING-type domain-containing protein</fullName>
    </recommendedName>
</protein>
<feature type="region of interest" description="Disordered" evidence="7">
    <location>
        <begin position="593"/>
        <end position="651"/>
    </location>
</feature>
<dbReference type="PROSITE" id="PS50089">
    <property type="entry name" value="ZF_RING_2"/>
    <property type="match status" value="1"/>
</dbReference>
<dbReference type="FunCoup" id="A0A0D0DSP1">
    <property type="interactions" value="294"/>
</dbReference>
<evidence type="ECO:0000256" key="7">
    <source>
        <dbReference type="SAM" id="MobiDB-lite"/>
    </source>
</evidence>
<feature type="region of interest" description="Disordered" evidence="7">
    <location>
        <begin position="378"/>
        <end position="422"/>
    </location>
</feature>
<dbReference type="GO" id="GO:0008270">
    <property type="term" value="F:zinc ion binding"/>
    <property type="evidence" value="ECO:0007669"/>
    <property type="project" value="UniProtKB-KW"/>
</dbReference>
<dbReference type="InterPro" id="IPR017907">
    <property type="entry name" value="Znf_RING_CS"/>
</dbReference>
<gene>
    <name evidence="9" type="ORF">PAXRUDRAFT_298925</name>
</gene>
<dbReference type="GO" id="GO:0045944">
    <property type="term" value="P:positive regulation of transcription by RNA polymerase II"/>
    <property type="evidence" value="ECO:0007669"/>
    <property type="project" value="TreeGrafter"/>
</dbReference>
<dbReference type="InParanoid" id="A0A0D0DSP1"/>
<keyword evidence="3" id="KW-0479">Metal-binding</keyword>
<dbReference type="Proteomes" id="UP000054538">
    <property type="component" value="Unassembled WGS sequence"/>
</dbReference>
<feature type="compositionally biased region" description="Basic and acidic residues" evidence="7">
    <location>
        <begin position="621"/>
        <end position="630"/>
    </location>
</feature>
<keyword evidence="4 6" id="KW-0863">Zinc-finger</keyword>
<dbReference type="Gene3D" id="3.30.40.10">
    <property type="entry name" value="Zinc/RING finger domain, C3HC4 (zinc finger)"/>
    <property type="match status" value="1"/>
</dbReference>
<evidence type="ECO:0000256" key="2">
    <source>
        <dbReference type="ARBA" id="ARBA00022490"/>
    </source>
</evidence>
<keyword evidence="10" id="KW-1185">Reference proteome</keyword>
<reference evidence="9 10" key="1">
    <citation type="submission" date="2014-04" db="EMBL/GenBank/DDBJ databases">
        <authorList>
            <consortium name="DOE Joint Genome Institute"/>
            <person name="Kuo A."/>
            <person name="Kohler A."/>
            <person name="Jargeat P."/>
            <person name="Nagy L.G."/>
            <person name="Floudas D."/>
            <person name="Copeland A."/>
            <person name="Barry K.W."/>
            <person name="Cichocki N."/>
            <person name="Veneault-Fourrey C."/>
            <person name="LaButti K."/>
            <person name="Lindquist E.A."/>
            <person name="Lipzen A."/>
            <person name="Lundell T."/>
            <person name="Morin E."/>
            <person name="Murat C."/>
            <person name="Sun H."/>
            <person name="Tunlid A."/>
            <person name="Henrissat B."/>
            <person name="Grigoriev I.V."/>
            <person name="Hibbett D.S."/>
            <person name="Martin F."/>
            <person name="Nordberg H.P."/>
            <person name="Cantor M.N."/>
            <person name="Hua S.X."/>
        </authorList>
    </citation>
    <scope>NUCLEOTIDE SEQUENCE [LARGE SCALE GENOMIC DNA]</scope>
    <source>
        <strain evidence="9 10">Ve08.2h10</strain>
    </source>
</reference>
<dbReference type="EMBL" id="KN824980">
    <property type="protein sequence ID" value="KIK96558.1"/>
    <property type="molecule type" value="Genomic_DNA"/>
</dbReference>
<dbReference type="HOGENOM" id="CLU_011811_1_1_1"/>
<feature type="domain" description="RING-type" evidence="8">
    <location>
        <begin position="125"/>
        <end position="167"/>
    </location>
</feature>
<keyword evidence="2" id="KW-0963">Cytoplasm</keyword>
<evidence type="ECO:0000313" key="10">
    <source>
        <dbReference type="Proteomes" id="UP000054538"/>
    </source>
</evidence>
<dbReference type="OrthoDB" id="302966at2759"/>
<feature type="region of interest" description="Disordered" evidence="7">
    <location>
        <begin position="1"/>
        <end position="21"/>
    </location>
</feature>
<dbReference type="CDD" id="cd16536">
    <property type="entry name" value="RING-HC_RNF10"/>
    <property type="match status" value="1"/>
</dbReference>
<reference evidence="10" key="2">
    <citation type="submission" date="2015-01" db="EMBL/GenBank/DDBJ databases">
        <title>Evolutionary Origins and Diversification of the Mycorrhizal Mutualists.</title>
        <authorList>
            <consortium name="DOE Joint Genome Institute"/>
            <consortium name="Mycorrhizal Genomics Consortium"/>
            <person name="Kohler A."/>
            <person name="Kuo A."/>
            <person name="Nagy L.G."/>
            <person name="Floudas D."/>
            <person name="Copeland A."/>
            <person name="Barry K.W."/>
            <person name="Cichocki N."/>
            <person name="Veneault-Fourrey C."/>
            <person name="LaButti K."/>
            <person name="Lindquist E.A."/>
            <person name="Lipzen A."/>
            <person name="Lundell T."/>
            <person name="Morin E."/>
            <person name="Murat C."/>
            <person name="Riley R."/>
            <person name="Ohm R."/>
            <person name="Sun H."/>
            <person name="Tunlid A."/>
            <person name="Henrissat B."/>
            <person name="Grigoriev I.V."/>
            <person name="Hibbett D.S."/>
            <person name="Martin F."/>
        </authorList>
    </citation>
    <scope>NUCLEOTIDE SEQUENCE [LARGE SCALE GENOMIC DNA]</scope>
    <source>
        <strain evidence="10">Ve08.2h10</strain>
    </source>
</reference>
<sequence>MSVPMATEPTGHTTPKRPTKMASSQSLNYLLNFTLPPRQTQPQSFPRRSKKPTGQGIWNKERFVNAQYRFVVNPTGDYTVHFADPDIFFQWHDVLQVIVPRSSAYASTAGGRGEAQGRDEGLTTCPICLSPPVAPRMTKCGHVFCFPCILHYLSMSESLKWVRCPICFDSVNEKQLKCIKWHEGSTLLDEVHEAPVTGNASPGSLDGHFNVASATGLFMRMRLMQRPQITTMALPRSQTWPSDLLPPHQAPFHFLPDVYRFAKFMLATPEYLIADLSKDLDTLAMERRTMAAMNDELGIVFVDAAQERLHHQIAKAAALESPLLSCAIDKVRKEYEDLQHRHASIASQGRAQDVSSIALPGAPGAFLATQHLPSFTQFSAPQSDKSPLAKQSPAAKPNQSLQPTHNRNHRQRRNLNPPPPSTQTYYYYQAASGLPVFLHPLDIKILFSHFNSYASFPDEITVRVECAAEGSVNDDLRKRCKYLAHIPEGADVVFIEADLGGVVGQDGLKNFEGALKLRTTRRKEREKKDDRARARAEEREREREKLLSRSVSAVPVIVDPVPPALGAEEPSLPVPTPQLATGAWGSRSFAAALHSAPSTPRPQPGPRNATPQTGDEWDLDAAWRDLEQRRSGGGGKRGKKLVVLGGGARRR</sequence>
<dbReference type="PANTHER" id="PTHR12983">
    <property type="entry name" value="RING FINGER 10 FAMILY MEMBER"/>
    <property type="match status" value="1"/>
</dbReference>
<evidence type="ECO:0000256" key="5">
    <source>
        <dbReference type="ARBA" id="ARBA00022833"/>
    </source>
</evidence>
<feature type="compositionally biased region" description="Basic and acidic residues" evidence="7">
    <location>
        <begin position="526"/>
        <end position="546"/>
    </location>
</feature>
<evidence type="ECO:0000256" key="3">
    <source>
        <dbReference type="ARBA" id="ARBA00022723"/>
    </source>
</evidence>
<dbReference type="PANTHER" id="PTHR12983:SF9">
    <property type="entry name" value="E3 UBIQUITIN-PROTEIN LIGASE RNF10"/>
    <property type="match status" value="1"/>
</dbReference>
<organism evidence="9 10">
    <name type="scientific">Paxillus rubicundulus Ve08.2h10</name>
    <dbReference type="NCBI Taxonomy" id="930991"/>
    <lineage>
        <taxon>Eukaryota</taxon>
        <taxon>Fungi</taxon>
        <taxon>Dikarya</taxon>
        <taxon>Basidiomycota</taxon>
        <taxon>Agaricomycotina</taxon>
        <taxon>Agaricomycetes</taxon>
        <taxon>Agaricomycetidae</taxon>
        <taxon>Boletales</taxon>
        <taxon>Paxilineae</taxon>
        <taxon>Paxillaceae</taxon>
        <taxon>Paxillus</taxon>
    </lineage>
</organism>
<evidence type="ECO:0000256" key="4">
    <source>
        <dbReference type="ARBA" id="ARBA00022771"/>
    </source>
</evidence>
<feature type="region of interest" description="Disordered" evidence="7">
    <location>
        <begin position="520"/>
        <end position="546"/>
    </location>
</feature>
<name>A0A0D0DSP1_9AGAM</name>
<dbReference type="Pfam" id="PF00097">
    <property type="entry name" value="zf-C3HC4"/>
    <property type="match status" value="1"/>
</dbReference>
<evidence type="ECO:0000313" key="9">
    <source>
        <dbReference type="EMBL" id="KIK96558.1"/>
    </source>
</evidence>
<comment type="subcellular location">
    <subcellularLocation>
        <location evidence="1">Cytoplasm</location>
    </subcellularLocation>
</comment>
<keyword evidence="5" id="KW-0862">Zinc</keyword>
<dbReference type="InterPro" id="IPR018957">
    <property type="entry name" value="Znf_C3HC4_RING-type"/>
</dbReference>
<dbReference type="GO" id="GO:0000976">
    <property type="term" value="F:transcription cis-regulatory region binding"/>
    <property type="evidence" value="ECO:0007669"/>
    <property type="project" value="TreeGrafter"/>
</dbReference>
<dbReference type="SUPFAM" id="SSF57850">
    <property type="entry name" value="RING/U-box"/>
    <property type="match status" value="1"/>
</dbReference>
<dbReference type="InterPro" id="IPR013083">
    <property type="entry name" value="Znf_RING/FYVE/PHD"/>
</dbReference>
<dbReference type="GO" id="GO:0005737">
    <property type="term" value="C:cytoplasm"/>
    <property type="evidence" value="ECO:0007669"/>
    <property type="project" value="UniProtKB-SubCell"/>
</dbReference>
<evidence type="ECO:0000256" key="6">
    <source>
        <dbReference type="PROSITE-ProRule" id="PRU00175"/>
    </source>
</evidence>
<dbReference type="InterPro" id="IPR001841">
    <property type="entry name" value="Znf_RING"/>
</dbReference>
<dbReference type="SMART" id="SM00184">
    <property type="entry name" value="RING"/>
    <property type="match status" value="1"/>
</dbReference>
<proteinExistence type="predicted"/>